<dbReference type="NCBIfam" id="NF041886">
    <property type="entry name" value="Rmf_CrpP_fam"/>
    <property type="match status" value="1"/>
</dbReference>
<dbReference type="RefSeq" id="WP_009021463.1">
    <property type="nucleotide sequence ID" value="NZ_DS999411.1"/>
</dbReference>
<name>B8KXX2_9GAMM</name>
<keyword evidence="1 3" id="KW-0963">Cytoplasm</keyword>
<protein>
    <recommendedName>
        <fullName evidence="3">Ribosome modulation factor</fullName>
        <shortName evidence="3">RMF</shortName>
    </recommendedName>
</protein>
<dbReference type="HAMAP" id="MF_00919">
    <property type="entry name" value="RMF"/>
    <property type="match status" value="1"/>
</dbReference>
<evidence type="ECO:0000313" key="4">
    <source>
        <dbReference type="EMBL" id="EED36720.1"/>
    </source>
</evidence>
<dbReference type="Gene3D" id="1.10.10.620">
    <property type="entry name" value="ribosome modulation factor like domain"/>
    <property type="match status" value="1"/>
</dbReference>
<dbReference type="InterPro" id="IPR023200">
    <property type="entry name" value="RMF_sf"/>
</dbReference>
<comment type="similarity">
    <text evidence="3">Belongs to the ribosome modulation factor family.</text>
</comment>
<evidence type="ECO:0000256" key="3">
    <source>
        <dbReference type="HAMAP-Rule" id="MF_00919"/>
    </source>
</evidence>
<evidence type="ECO:0000313" key="5">
    <source>
        <dbReference type="Proteomes" id="UP000004699"/>
    </source>
</evidence>
<dbReference type="EMBL" id="DS999411">
    <property type="protein sequence ID" value="EED36720.1"/>
    <property type="molecule type" value="Genomic_DNA"/>
</dbReference>
<keyword evidence="2 3" id="KW-0810">Translation regulation</keyword>
<gene>
    <name evidence="3" type="primary">rmf</name>
    <name evidence="4" type="ORF">NOR51B_2672</name>
</gene>
<sequence>MKRHKRDMNQRAYERGYQAGLTRKSSELCPHSDGLHRENWLMGWREGRTDQWDGLNGATACHKLSGF</sequence>
<comment type="subcellular location">
    <subcellularLocation>
        <location evidence="3">Cytoplasm</location>
    </subcellularLocation>
</comment>
<dbReference type="STRING" id="565045.NOR51B_2672"/>
<evidence type="ECO:0000256" key="1">
    <source>
        <dbReference type="ARBA" id="ARBA00022490"/>
    </source>
</evidence>
<dbReference type="InterPro" id="IPR007040">
    <property type="entry name" value="Ribosome_modulation_factor"/>
</dbReference>
<proteinExistence type="inferred from homology"/>
<dbReference type="eggNOG" id="COG3130">
    <property type="taxonomic scope" value="Bacteria"/>
</dbReference>
<organism evidence="4 5">
    <name type="scientific">Luminiphilus syltensis NOR5-1B</name>
    <dbReference type="NCBI Taxonomy" id="565045"/>
    <lineage>
        <taxon>Bacteria</taxon>
        <taxon>Pseudomonadati</taxon>
        <taxon>Pseudomonadota</taxon>
        <taxon>Gammaproteobacteria</taxon>
        <taxon>Cellvibrionales</taxon>
        <taxon>Halieaceae</taxon>
        <taxon>Luminiphilus</taxon>
    </lineage>
</organism>
<dbReference type="AlphaFoldDB" id="B8KXX2"/>
<keyword evidence="5" id="KW-1185">Reference proteome</keyword>
<accession>B8KXX2</accession>
<dbReference type="GO" id="GO:0006417">
    <property type="term" value="P:regulation of translation"/>
    <property type="evidence" value="ECO:0007669"/>
    <property type="project" value="UniProtKB-UniRule"/>
</dbReference>
<dbReference type="NCBIfam" id="NF011162">
    <property type="entry name" value="PRK14563.1"/>
    <property type="match status" value="1"/>
</dbReference>
<dbReference type="Pfam" id="PF04957">
    <property type="entry name" value="RMF"/>
    <property type="match status" value="1"/>
</dbReference>
<dbReference type="Proteomes" id="UP000004699">
    <property type="component" value="Unassembled WGS sequence"/>
</dbReference>
<dbReference type="HOGENOM" id="CLU_203350_0_0_6"/>
<dbReference type="OrthoDB" id="5917763at2"/>
<dbReference type="GO" id="GO:0005737">
    <property type="term" value="C:cytoplasm"/>
    <property type="evidence" value="ECO:0007669"/>
    <property type="project" value="UniProtKB-SubCell"/>
</dbReference>
<comment type="function">
    <text evidence="3">During stationary phase, converts 70S ribosomes to an inactive dimeric form (100S ribosomes).</text>
</comment>
<reference evidence="5" key="1">
    <citation type="journal article" date="2013" name="BMC Microbiol.">
        <title>Taxonomy and evolution of bacteriochlorophyll a-containing members of the OM60/NOR5 clade of marine gammaproteobacteria: description of Luminiphilus syltensis gen. nov., sp. nov., reclassification of Haliea rubra as Pseudohaliea rubra gen. nov., comb. nov., and emendation of Chromatocurvus halotolerans.</title>
        <authorList>
            <person name="Spring S."/>
            <person name="Riedel T."/>
            <person name="Sproer C."/>
            <person name="Yan S."/>
            <person name="Harder J."/>
            <person name="Fuchs B.M."/>
        </authorList>
    </citation>
    <scope>NUCLEOTIDE SEQUENCE [LARGE SCALE GENOMIC DNA]</scope>
    <source>
        <strain evidence="5">NOR51-B</strain>
    </source>
</reference>
<evidence type="ECO:0000256" key="2">
    <source>
        <dbReference type="ARBA" id="ARBA00022845"/>
    </source>
</evidence>